<accession>A0A8X8YXX3</accession>
<name>A0A8X8YXX3_SALSN</name>
<dbReference type="Proteomes" id="UP000298416">
    <property type="component" value="Unassembled WGS sequence"/>
</dbReference>
<keyword evidence="3" id="KW-1185">Reference proteome</keyword>
<evidence type="ECO:0000313" key="3">
    <source>
        <dbReference type="Proteomes" id="UP000298416"/>
    </source>
</evidence>
<gene>
    <name evidence="2" type="ORF">SASPL_132719</name>
    <name evidence="1" type="ORF">SASPL_155885</name>
</gene>
<reference evidence="1" key="2">
    <citation type="submission" date="2020-08" db="EMBL/GenBank/DDBJ databases">
        <title>Plant Genome Project.</title>
        <authorList>
            <person name="Zhang R.-G."/>
        </authorList>
    </citation>
    <scope>NUCLEOTIDE SEQUENCE</scope>
    <source>
        <strain evidence="1">Huo1</strain>
        <tissue evidence="1">Leaf</tissue>
    </source>
</reference>
<evidence type="ECO:0000313" key="1">
    <source>
        <dbReference type="EMBL" id="KAG6384313.1"/>
    </source>
</evidence>
<dbReference type="EMBL" id="PNBA02000176">
    <property type="protein sequence ID" value="KAG6384313.1"/>
    <property type="molecule type" value="Genomic_DNA"/>
</dbReference>
<dbReference type="EMBL" id="PNBA02000012">
    <property type="protein sequence ID" value="KAG6405136.1"/>
    <property type="molecule type" value="Genomic_DNA"/>
</dbReference>
<protein>
    <submittedName>
        <fullName evidence="1">Uncharacterized protein</fullName>
    </submittedName>
</protein>
<evidence type="ECO:0000313" key="2">
    <source>
        <dbReference type="EMBL" id="KAG6405136.1"/>
    </source>
</evidence>
<reference evidence="1" key="1">
    <citation type="submission" date="2018-01" db="EMBL/GenBank/DDBJ databases">
        <authorList>
            <person name="Mao J.F."/>
        </authorList>
    </citation>
    <scope>NUCLEOTIDE SEQUENCE</scope>
    <source>
        <strain evidence="1">Huo1</strain>
        <tissue evidence="1">Leaf</tissue>
    </source>
</reference>
<sequence length="78" mass="8772">MVLGDRCLLELVGEDHKRIRNALSSFLKPDSLKDYIGKMGGRSDDAPPYALAWEEQSQGYATNEDADIQHNMLTSVWC</sequence>
<dbReference type="AlphaFoldDB" id="A0A8X8YXX3"/>
<organism evidence="1">
    <name type="scientific">Salvia splendens</name>
    <name type="common">Scarlet sage</name>
    <dbReference type="NCBI Taxonomy" id="180675"/>
    <lineage>
        <taxon>Eukaryota</taxon>
        <taxon>Viridiplantae</taxon>
        <taxon>Streptophyta</taxon>
        <taxon>Embryophyta</taxon>
        <taxon>Tracheophyta</taxon>
        <taxon>Spermatophyta</taxon>
        <taxon>Magnoliopsida</taxon>
        <taxon>eudicotyledons</taxon>
        <taxon>Gunneridae</taxon>
        <taxon>Pentapetalae</taxon>
        <taxon>asterids</taxon>
        <taxon>lamiids</taxon>
        <taxon>Lamiales</taxon>
        <taxon>Lamiaceae</taxon>
        <taxon>Nepetoideae</taxon>
        <taxon>Mentheae</taxon>
        <taxon>Salviinae</taxon>
        <taxon>Salvia</taxon>
        <taxon>Salvia subgen. Calosphace</taxon>
        <taxon>core Calosphace</taxon>
    </lineage>
</organism>
<proteinExistence type="predicted"/>
<comment type="caution">
    <text evidence="1">The sequence shown here is derived from an EMBL/GenBank/DDBJ whole genome shotgun (WGS) entry which is preliminary data.</text>
</comment>